<name>A0A816LCM0_BRANA</name>
<feature type="region of interest" description="Disordered" evidence="1">
    <location>
        <begin position="29"/>
        <end position="96"/>
    </location>
</feature>
<evidence type="ECO:0000256" key="1">
    <source>
        <dbReference type="SAM" id="MobiDB-lite"/>
    </source>
</evidence>
<feature type="compositionally biased region" description="Basic and acidic residues" evidence="1">
    <location>
        <begin position="113"/>
        <end position="130"/>
    </location>
</feature>
<sequence>MVYPRAPMRLHTRHAKRSTTNRILFNTEPVTIDKPPIKTTTQRNTVPKRNMSQRRQQSTSKPRSHTPLYHPHGFSSQQLHCQPKAQISSSTASTHTNLDFSSTVEELLTKAGERHLSQRRQKPDAGEANRKKSLSMARANSTSLTYGCFHGRCFQTKCLG</sequence>
<feature type="region of interest" description="Disordered" evidence="1">
    <location>
        <begin position="113"/>
        <end position="136"/>
    </location>
</feature>
<feature type="compositionally biased region" description="Polar residues" evidence="1">
    <location>
        <begin position="38"/>
        <end position="47"/>
    </location>
</feature>
<reference evidence="2" key="1">
    <citation type="submission" date="2021-01" db="EMBL/GenBank/DDBJ databases">
        <authorList>
            <consortium name="Genoscope - CEA"/>
            <person name="William W."/>
        </authorList>
    </citation>
    <scope>NUCLEOTIDE SEQUENCE</scope>
</reference>
<protein>
    <submittedName>
        <fullName evidence="2">(rape) hypothetical protein</fullName>
    </submittedName>
</protein>
<gene>
    <name evidence="2" type="ORF">DARMORV10_C05P24010.1</name>
</gene>
<dbReference type="EMBL" id="HG994369">
    <property type="protein sequence ID" value="CAF1928111.1"/>
    <property type="molecule type" value="Genomic_DNA"/>
</dbReference>
<dbReference type="Proteomes" id="UP001295469">
    <property type="component" value="Chromosome C05"/>
</dbReference>
<dbReference type="AlphaFoldDB" id="A0A816LCM0"/>
<organism evidence="2">
    <name type="scientific">Brassica napus</name>
    <name type="common">Rape</name>
    <dbReference type="NCBI Taxonomy" id="3708"/>
    <lineage>
        <taxon>Eukaryota</taxon>
        <taxon>Viridiplantae</taxon>
        <taxon>Streptophyta</taxon>
        <taxon>Embryophyta</taxon>
        <taxon>Tracheophyta</taxon>
        <taxon>Spermatophyta</taxon>
        <taxon>Magnoliopsida</taxon>
        <taxon>eudicotyledons</taxon>
        <taxon>Gunneridae</taxon>
        <taxon>Pentapetalae</taxon>
        <taxon>rosids</taxon>
        <taxon>malvids</taxon>
        <taxon>Brassicales</taxon>
        <taxon>Brassicaceae</taxon>
        <taxon>Brassiceae</taxon>
        <taxon>Brassica</taxon>
    </lineage>
</organism>
<evidence type="ECO:0000313" key="2">
    <source>
        <dbReference type="EMBL" id="CAF1928111.1"/>
    </source>
</evidence>
<accession>A0A816LCM0</accession>
<feature type="compositionally biased region" description="Polar residues" evidence="1">
    <location>
        <begin position="74"/>
        <end position="96"/>
    </location>
</feature>
<proteinExistence type="predicted"/>